<dbReference type="Gene3D" id="3.40.50.1820">
    <property type="entry name" value="alpha/beta hydrolase"/>
    <property type="match status" value="1"/>
</dbReference>
<feature type="transmembrane region" description="Helical" evidence="2">
    <location>
        <begin position="594"/>
        <end position="621"/>
    </location>
</feature>
<dbReference type="EMBL" id="RKHL01000001">
    <property type="protein sequence ID" value="ROR81770.1"/>
    <property type="molecule type" value="Genomic_DNA"/>
</dbReference>
<name>A0A3N2C2W2_9MICO</name>
<keyword evidence="3" id="KW-0732">Signal</keyword>
<keyword evidence="5" id="KW-1185">Reference proteome</keyword>
<feature type="transmembrane region" description="Helical" evidence="2">
    <location>
        <begin position="527"/>
        <end position="552"/>
    </location>
</feature>
<dbReference type="InterPro" id="IPR029058">
    <property type="entry name" value="AB_hydrolase_fold"/>
</dbReference>
<dbReference type="AlphaFoldDB" id="A0A3N2C2W2"/>
<evidence type="ECO:0008006" key="6">
    <source>
        <dbReference type="Google" id="ProtNLM"/>
    </source>
</evidence>
<gene>
    <name evidence="4" type="ORF">EDD42_1842</name>
</gene>
<keyword evidence="2" id="KW-0812">Transmembrane</keyword>
<dbReference type="Proteomes" id="UP000266915">
    <property type="component" value="Unassembled WGS sequence"/>
</dbReference>
<organism evidence="4 5">
    <name type="scientific">Plantibacter flavus</name>
    <dbReference type="NCBI Taxonomy" id="150123"/>
    <lineage>
        <taxon>Bacteria</taxon>
        <taxon>Bacillati</taxon>
        <taxon>Actinomycetota</taxon>
        <taxon>Actinomycetes</taxon>
        <taxon>Micrococcales</taxon>
        <taxon>Microbacteriaceae</taxon>
        <taxon>Plantibacter</taxon>
    </lineage>
</organism>
<comment type="caution">
    <text evidence="4">The sequence shown here is derived from an EMBL/GenBank/DDBJ whole genome shotgun (WGS) entry which is preliminary data.</text>
</comment>
<feature type="compositionally biased region" description="Pro residues" evidence="1">
    <location>
        <begin position="265"/>
        <end position="274"/>
    </location>
</feature>
<feature type="chain" id="PRO_5018774328" description="Alpha/beta hydrolase family protein" evidence="3">
    <location>
        <begin position="37"/>
        <end position="655"/>
    </location>
</feature>
<keyword evidence="2" id="KW-0472">Membrane</keyword>
<reference evidence="4 5" key="1">
    <citation type="submission" date="2018-11" db="EMBL/GenBank/DDBJ databases">
        <title>Sequencing the genomes of 1000 actinobacteria strains.</title>
        <authorList>
            <person name="Klenk H.-P."/>
        </authorList>
    </citation>
    <scope>NUCLEOTIDE SEQUENCE [LARGE SCALE GENOMIC DNA]</scope>
    <source>
        <strain evidence="4 5">DSM 14012</strain>
    </source>
</reference>
<feature type="signal peptide" evidence="3">
    <location>
        <begin position="1"/>
        <end position="36"/>
    </location>
</feature>
<dbReference type="RefSeq" id="WP_085510831.1">
    <property type="nucleotide sequence ID" value="NZ_FXAP01000001.1"/>
</dbReference>
<evidence type="ECO:0000256" key="3">
    <source>
        <dbReference type="SAM" id="SignalP"/>
    </source>
</evidence>
<keyword evidence="2" id="KW-1133">Transmembrane helix</keyword>
<proteinExistence type="predicted"/>
<protein>
    <recommendedName>
        <fullName evidence="6">Alpha/beta hydrolase family protein</fullName>
    </recommendedName>
</protein>
<evidence type="ECO:0000313" key="5">
    <source>
        <dbReference type="Proteomes" id="UP000266915"/>
    </source>
</evidence>
<evidence type="ECO:0000256" key="1">
    <source>
        <dbReference type="SAM" id="MobiDB-lite"/>
    </source>
</evidence>
<evidence type="ECO:0000256" key="2">
    <source>
        <dbReference type="SAM" id="Phobius"/>
    </source>
</evidence>
<accession>A0A3N2C2W2</accession>
<feature type="region of interest" description="Disordered" evidence="1">
    <location>
        <begin position="265"/>
        <end position="297"/>
    </location>
</feature>
<sequence>MHRIDRPRRRPIAVGRGAVAALTLGLLLMPTSPAGAAPTVAAEVSTAECVTAVPGGSRCGVLTVPLSRAVPDSAEATLPYVLVPAALETGRPPLVYLAGGTALSTLDIQQLAVEGGLAADRDVVFVERRGGRDATPSLDCAPATAAIRASLGADGDRATRIAAVGTAVASCTAAWQEDGVVPSDFGVAPAAADLRDLREQLGYTRWTILAVGSSAGVALAAPDVDPGGVDGVVLDGPDLGAPGIVSAGGVAAALAVVRARGIEPPGPVPSPPAAPQAAAAEEPESATPDTARSEVSRSAGILTAATDALVAEPHRTSGPRPITLGGDALLAIASHALSEPTAQAALPVLLSSVADGDSTVLDPVANDAIAQLADPGGILDRVLGCSTTGWPGSIERSDAEVTAPTLLEDVAAAACSSFAVGATPSPGAIGTSVLVVGAPEQAAALAVPVADGTADALVAVFPGSGAVPSVSSGCARVAMRAWLSDPASYRAALCDTDDAAVAVVDRADVAASPRWAQQTSSDAGGRWLLLVLPILFGLVAIGWSVAWGYRLITQALRRQPVQDGLLLGIAPVFGATWAIGGAVVLVRAAASSPAIALVGVPAALPWLSIALLVSCLGLVPVWQGAHRGSRLRIAALSLLWAATAGWTALFVLAWW</sequence>
<feature type="compositionally biased region" description="Low complexity" evidence="1">
    <location>
        <begin position="275"/>
        <end position="288"/>
    </location>
</feature>
<feature type="transmembrane region" description="Helical" evidence="2">
    <location>
        <begin position="564"/>
        <end position="588"/>
    </location>
</feature>
<evidence type="ECO:0000313" key="4">
    <source>
        <dbReference type="EMBL" id="ROR81770.1"/>
    </source>
</evidence>
<feature type="transmembrane region" description="Helical" evidence="2">
    <location>
        <begin position="633"/>
        <end position="654"/>
    </location>
</feature>
<dbReference type="SUPFAM" id="SSF53474">
    <property type="entry name" value="alpha/beta-Hydrolases"/>
    <property type="match status" value="1"/>
</dbReference>